<sequence>VFLRCPPVCYGALSPCTVHQLSWRLVSSVVESAHLML</sequence>
<dbReference type="Proteomes" id="UP000265520">
    <property type="component" value="Unassembled WGS sequence"/>
</dbReference>
<proteinExistence type="predicted"/>
<accession>A0A392QE16</accession>
<dbReference type="EMBL" id="LXQA010127873">
    <property type="protein sequence ID" value="MCI21980.1"/>
    <property type="molecule type" value="Genomic_DNA"/>
</dbReference>
<evidence type="ECO:0000313" key="2">
    <source>
        <dbReference type="Proteomes" id="UP000265520"/>
    </source>
</evidence>
<organism evidence="1 2">
    <name type="scientific">Trifolium medium</name>
    <dbReference type="NCBI Taxonomy" id="97028"/>
    <lineage>
        <taxon>Eukaryota</taxon>
        <taxon>Viridiplantae</taxon>
        <taxon>Streptophyta</taxon>
        <taxon>Embryophyta</taxon>
        <taxon>Tracheophyta</taxon>
        <taxon>Spermatophyta</taxon>
        <taxon>Magnoliopsida</taxon>
        <taxon>eudicotyledons</taxon>
        <taxon>Gunneridae</taxon>
        <taxon>Pentapetalae</taxon>
        <taxon>rosids</taxon>
        <taxon>fabids</taxon>
        <taxon>Fabales</taxon>
        <taxon>Fabaceae</taxon>
        <taxon>Papilionoideae</taxon>
        <taxon>50 kb inversion clade</taxon>
        <taxon>NPAAA clade</taxon>
        <taxon>Hologalegina</taxon>
        <taxon>IRL clade</taxon>
        <taxon>Trifolieae</taxon>
        <taxon>Trifolium</taxon>
    </lineage>
</organism>
<reference evidence="1 2" key="1">
    <citation type="journal article" date="2018" name="Front. Plant Sci.">
        <title>Red Clover (Trifolium pratense) and Zigzag Clover (T. medium) - A Picture of Genomic Similarities and Differences.</title>
        <authorList>
            <person name="Dluhosova J."/>
            <person name="Istvanek J."/>
            <person name="Nedelnik J."/>
            <person name="Repkova J."/>
        </authorList>
    </citation>
    <scope>NUCLEOTIDE SEQUENCE [LARGE SCALE GENOMIC DNA]</scope>
    <source>
        <strain evidence="2">cv. 10/8</strain>
        <tissue evidence="1">Leaf</tissue>
    </source>
</reference>
<comment type="caution">
    <text evidence="1">The sequence shown here is derived from an EMBL/GenBank/DDBJ whole genome shotgun (WGS) entry which is preliminary data.</text>
</comment>
<name>A0A392QE16_9FABA</name>
<evidence type="ECO:0000313" key="1">
    <source>
        <dbReference type="EMBL" id="MCI21980.1"/>
    </source>
</evidence>
<keyword evidence="2" id="KW-1185">Reference proteome</keyword>
<protein>
    <submittedName>
        <fullName evidence="1">Uncharacterized protein</fullName>
    </submittedName>
</protein>
<dbReference type="AlphaFoldDB" id="A0A392QE16"/>
<feature type="non-terminal residue" evidence="1">
    <location>
        <position position="1"/>
    </location>
</feature>